<evidence type="ECO:0000313" key="2">
    <source>
        <dbReference type="EMBL" id="PFG36043.1"/>
    </source>
</evidence>
<dbReference type="Proteomes" id="UP000221394">
    <property type="component" value="Unassembled WGS sequence"/>
</dbReference>
<feature type="domain" description="Dynamin N-terminal" evidence="1">
    <location>
        <begin position="70"/>
        <end position="198"/>
    </location>
</feature>
<evidence type="ECO:0000259" key="1">
    <source>
        <dbReference type="Pfam" id="PF00350"/>
    </source>
</evidence>
<accession>A0A2A9EB57</accession>
<dbReference type="PANTHER" id="PTHR42698:SF1">
    <property type="entry name" value="GTPASE ERA, MITOCHONDRIAL"/>
    <property type="match status" value="1"/>
</dbReference>
<dbReference type="InterPro" id="IPR045063">
    <property type="entry name" value="Dynamin_N"/>
</dbReference>
<reference evidence="2 3" key="1">
    <citation type="submission" date="2017-10" db="EMBL/GenBank/DDBJ databases">
        <title>Sequencing the genomes of 1000 actinobacteria strains.</title>
        <authorList>
            <person name="Klenk H.-P."/>
        </authorList>
    </citation>
    <scope>NUCLEOTIDE SEQUENCE [LARGE SCALE GENOMIC DNA]</scope>
    <source>
        <strain evidence="2 3">DSM 21574</strain>
    </source>
</reference>
<dbReference type="AlphaFoldDB" id="A0A2A9EB57"/>
<dbReference type="OrthoDB" id="207675at2"/>
<name>A0A2A9EB57_9MICO</name>
<dbReference type="GO" id="GO:0019843">
    <property type="term" value="F:rRNA binding"/>
    <property type="evidence" value="ECO:0007669"/>
    <property type="project" value="TreeGrafter"/>
</dbReference>
<dbReference type="GO" id="GO:0005829">
    <property type="term" value="C:cytosol"/>
    <property type="evidence" value="ECO:0007669"/>
    <property type="project" value="TreeGrafter"/>
</dbReference>
<dbReference type="Pfam" id="PF00350">
    <property type="entry name" value="Dynamin_N"/>
    <property type="match status" value="1"/>
</dbReference>
<dbReference type="Gene3D" id="3.40.50.300">
    <property type="entry name" value="P-loop containing nucleotide triphosphate hydrolases"/>
    <property type="match status" value="1"/>
</dbReference>
<dbReference type="GO" id="GO:0000028">
    <property type="term" value="P:ribosomal small subunit assembly"/>
    <property type="evidence" value="ECO:0007669"/>
    <property type="project" value="TreeGrafter"/>
</dbReference>
<protein>
    <submittedName>
        <fullName evidence="2">Dynamin family protein</fullName>
    </submittedName>
</protein>
<evidence type="ECO:0000313" key="3">
    <source>
        <dbReference type="Proteomes" id="UP000221394"/>
    </source>
</evidence>
<dbReference type="GO" id="GO:0043024">
    <property type="term" value="F:ribosomal small subunit binding"/>
    <property type="evidence" value="ECO:0007669"/>
    <property type="project" value="TreeGrafter"/>
</dbReference>
<dbReference type="GO" id="GO:0005525">
    <property type="term" value="F:GTP binding"/>
    <property type="evidence" value="ECO:0007669"/>
    <property type="project" value="InterPro"/>
</dbReference>
<dbReference type="PANTHER" id="PTHR42698">
    <property type="entry name" value="GTPASE ERA"/>
    <property type="match status" value="1"/>
</dbReference>
<proteinExistence type="predicted"/>
<sequence>MTAGATSSRTDGPGGVVRALEDVRAAVDELRLDLPAPGAQDATALRADLLARIDDHLLPRARSADAPMLVVVGGSTGAGKSTLVNSLVGAPVSPSGVLRPTTLAPVLAHHPQDAHWFADDRVLPGLSRAGAQDPVPADSVHRTLRLVPTDAVGPGYALLDAPDVDSVVAENRDLAAQLLAAADLWLFVTTAARYADAVPWDLLDAAAERRTQVALVLNRVDAHARAAITEHLEGMLAERGHAGARVFPVEETRLTSGVLGPEHLVGLRGWLGAVTQPEERRRVVAATFDGAVEDLGRRLTDLAGAAGEQVAARDRLAAVLTREQEAAATQVARATADGAMLRGEVLARWQDFVGTGDFLRRVEQGVGRARDRITAFFRGRTADAPAVARAVGHDLEAVVLDAVHGAAERTYDAWRADPAGRDLAEGLARGGPQVREHVAEQVRAWQGDVLELVSTQGQSTRGRARALSFGVNGLGVALMVVVFASTGGLTGAEVGIAGGTAVLAQRLLEAVFGDDAVRRLAVNARERLDARVRTVLEADGVRFQSRLDAQRVDADAPARIERARDALARARADRGEAR</sequence>
<dbReference type="RefSeq" id="WP_098457268.1">
    <property type="nucleotide sequence ID" value="NZ_PDJH01000001.1"/>
</dbReference>
<organism evidence="2 3">
    <name type="scientific">Flavimobilis soli</name>
    <dbReference type="NCBI Taxonomy" id="442709"/>
    <lineage>
        <taxon>Bacteria</taxon>
        <taxon>Bacillati</taxon>
        <taxon>Actinomycetota</taxon>
        <taxon>Actinomycetes</taxon>
        <taxon>Micrococcales</taxon>
        <taxon>Jonesiaceae</taxon>
        <taxon>Flavimobilis</taxon>
    </lineage>
</organism>
<dbReference type="EMBL" id="PDJH01000001">
    <property type="protein sequence ID" value="PFG36043.1"/>
    <property type="molecule type" value="Genomic_DNA"/>
</dbReference>
<keyword evidence="3" id="KW-1185">Reference proteome</keyword>
<dbReference type="SUPFAM" id="SSF52540">
    <property type="entry name" value="P-loop containing nucleoside triphosphate hydrolases"/>
    <property type="match status" value="1"/>
</dbReference>
<dbReference type="InterPro" id="IPR005662">
    <property type="entry name" value="GTPase_Era-like"/>
</dbReference>
<gene>
    <name evidence="2" type="ORF">ATL41_0747</name>
</gene>
<comment type="caution">
    <text evidence="2">The sequence shown here is derived from an EMBL/GenBank/DDBJ whole genome shotgun (WGS) entry which is preliminary data.</text>
</comment>
<dbReference type="InterPro" id="IPR027417">
    <property type="entry name" value="P-loop_NTPase"/>
</dbReference>